<organism evidence="1 2">
    <name type="scientific">Solanum commersonii</name>
    <name type="common">Commerson's wild potato</name>
    <name type="synonym">Commerson's nightshade</name>
    <dbReference type="NCBI Taxonomy" id="4109"/>
    <lineage>
        <taxon>Eukaryota</taxon>
        <taxon>Viridiplantae</taxon>
        <taxon>Streptophyta</taxon>
        <taxon>Embryophyta</taxon>
        <taxon>Tracheophyta</taxon>
        <taxon>Spermatophyta</taxon>
        <taxon>Magnoliopsida</taxon>
        <taxon>eudicotyledons</taxon>
        <taxon>Gunneridae</taxon>
        <taxon>Pentapetalae</taxon>
        <taxon>asterids</taxon>
        <taxon>lamiids</taxon>
        <taxon>Solanales</taxon>
        <taxon>Solanaceae</taxon>
        <taxon>Solanoideae</taxon>
        <taxon>Solaneae</taxon>
        <taxon>Solanum</taxon>
    </lineage>
</organism>
<dbReference type="EMBL" id="JACXVP010000012">
    <property type="protein sequence ID" value="KAG5571292.1"/>
    <property type="molecule type" value="Genomic_DNA"/>
</dbReference>
<name>A0A9J5W7T9_SOLCO</name>
<gene>
    <name evidence="1" type="ORF">H5410_061058</name>
</gene>
<keyword evidence="2" id="KW-1185">Reference proteome</keyword>
<dbReference type="Proteomes" id="UP000824120">
    <property type="component" value="Chromosome 12"/>
</dbReference>
<accession>A0A9J5W7T9</accession>
<dbReference type="OrthoDB" id="1320524at2759"/>
<comment type="caution">
    <text evidence="1">The sequence shown here is derived from an EMBL/GenBank/DDBJ whole genome shotgun (WGS) entry which is preliminary data.</text>
</comment>
<reference evidence="1 2" key="1">
    <citation type="submission" date="2020-09" db="EMBL/GenBank/DDBJ databases">
        <title>De no assembly of potato wild relative species, Solanum commersonii.</title>
        <authorList>
            <person name="Cho K."/>
        </authorList>
    </citation>
    <scope>NUCLEOTIDE SEQUENCE [LARGE SCALE GENOMIC DNA]</scope>
    <source>
        <strain evidence="1">LZ3.2</strain>
        <tissue evidence="1">Leaf</tissue>
    </source>
</reference>
<evidence type="ECO:0000313" key="2">
    <source>
        <dbReference type="Proteomes" id="UP000824120"/>
    </source>
</evidence>
<dbReference type="AlphaFoldDB" id="A0A9J5W7T9"/>
<sequence length="123" mass="14343">MIDRAKKKRLVFRNVSFRIEPSKGELNCYTIYNLEAVSTNPAEEPICDRINRKYKEMLHGWYCYHKSKQYRSILEVRKYVFKGLSKFEVDQETTKVKEVQLIVGGLVDDDYRASNGPNGGSNE</sequence>
<protein>
    <submittedName>
        <fullName evidence="1">Uncharacterized protein</fullName>
    </submittedName>
</protein>
<evidence type="ECO:0000313" key="1">
    <source>
        <dbReference type="EMBL" id="KAG5571292.1"/>
    </source>
</evidence>
<proteinExistence type="predicted"/>